<protein>
    <submittedName>
        <fullName evidence="3">Uncharacterized protein</fullName>
    </submittedName>
</protein>
<name>A0A4Y7TNZ5_COPMI</name>
<feature type="region of interest" description="Disordered" evidence="1">
    <location>
        <begin position="1"/>
        <end position="119"/>
    </location>
</feature>
<feature type="region of interest" description="Disordered" evidence="1">
    <location>
        <begin position="137"/>
        <end position="187"/>
    </location>
</feature>
<dbReference type="Proteomes" id="UP000298030">
    <property type="component" value="Unassembled WGS sequence"/>
</dbReference>
<proteinExistence type="predicted"/>
<feature type="compositionally biased region" description="Basic residues" evidence="1">
    <location>
        <begin position="169"/>
        <end position="179"/>
    </location>
</feature>
<keyword evidence="2" id="KW-0812">Transmembrane</keyword>
<feature type="compositionally biased region" description="Basic and acidic residues" evidence="1">
    <location>
        <begin position="27"/>
        <end position="40"/>
    </location>
</feature>
<comment type="caution">
    <text evidence="3">The sequence shown here is derived from an EMBL/GenBank/DDBJ whole genome shotgun (WGS) entry which is preliminary data.</text>
</comment>
<accession>A0A4Y7TNZ5</accession>
<feature type="compositionally biased region" description="Low complexity" evidence="1">
    <location>
        <begin position="82"/>
        <end position="92"/>
    </location>
</feature>
<evidence type="ECO:0000313" key="3">
    <source>
        <dbReference type="EMBL" id="TEB35937.1"/>
    </source>
</evidence>
<evidence type="ECO:0000256" key="1">
    <source>
        <dbReference type="SAM" id="MobiDB-lite"/>
    </source>
</evidence>
<dbReference type="OrthoDB" id="3022434at2759"/>
<sequence length="223" mass="24606">MSVSEFSPPPSPKSPASSISSLSDVSSDAHSRFFSDDRDVGTIAGHTDLNTTVVSDSKHPLPTWEDESRLDYPIEEEERELPSPVSRSSPRSRGSKHTRSRSSTRKSTPKSTPRPTAPVEAEFVTFDDLYAPVEYVSPEPRIRQSSARKRARTSSPGLGKQPTPTYQTRSRKVSARSYRRSSGEPRMSQVPVSRDFFLIFGLCVVLASAMIVATRPAIFAVYA</sequence>
<feature type="compositionally biased region" description="Low complexity" evidence="1">
    <location>
        <begin position="14"/>
        <end position="26"/>
    </location>
</feature>
<keyword evidence="2" id="KW-0472">Membrane</keyword>
<dbReference type="EMBL" id="QPFP01000006">
    <property type="protein sequence ID" value="TEB35937.1"/>
    <property type="molecule type" value="Genomic_DNA"/>
</dbReference>
<evidence type="ECO:0000313" key="4">
    <source>
        <dbReference type="Proteomes" id="UP000298030"/>
    </source>
</evidence>
<reference evidence="3 4" key="1">
    <citation type="journal article" date="2019" name="Nat. Ecol. Evol.">
        <title>Megaphylogeny resolves global patterns of mushroom evolution.</title>
        <authorList>
            <person name="Varga T."/>
            <person name="Krizsan K."/>
            <person name="Foldi C."/>
            <person name="Dima B."/>
            <person name="Sanchez-Garcia M."/>
            <person name="Sanchez-Ramirez S."/>
            <person name="Szollosi G.J."/>
            <person name="Szarkandi J.G."/>
            <person name="Papp V."/>
            <person name="Albert L."/>
            <person name="Andreopoulos W."/>
            <person name="Angelini C."/>
            <person name="Antonin V."/>
            <person name="Barry K.W."/>
            <person name="Bougher N.L."/>
            <person name="Buchanan P."/>
            <person name="Buyck B."/>
            <person name="Bense V."/>
            <person name="Catcheside P."/>
            <person name="Chovatia M."/>
            <person name="Cooper J."/>
            <person name="Damon W."/>
            <person name="Desjardin D."/>
            <person name="Finy P."/>
            <person name="Geml J."/>
            <person name="Haridas S."/>
            <person name="Hughes K."/>
            <person name="Justo A."/>
            <person name="Karasinski D."/>
            <person name="Kautmanova I."/>
            <person name="Kiss B."/>
            <person name="Kocsube S."/>
            <person name="Kotiranta H."/>
            <person name="LaButti K.M."/>
            <person name="Lechner B.E."/>
            <person name="Liimatainen K."/>
            <person name="Lipzen A."/>
            <person name="Lukacs Z."/>
            <person name="Mihaltcheva S."/>
            <person name="Morgado L.N."/>
            <person name="Niskanen T."/>
            <person name="Noordeloos M.E."/>
            <person name="Ohm R.A."/>
            <person name="Ortiz-Santana B."/>
            <person name="Ovrebo C."/>
            <person name="Racz N."/>
            <person name="Riley R."/>
            <person name="Savchenko A."/>
            <person name="Shiryaev A."/>
            <person name="Soop K."/>
            <person name="Spirin V."/>
            <person name="Szebenyi C."/>
            <person name="Tomsovsky M."/>
            <person name="Tulloss R.E."/>
            <person name="Uehling J."/>
            <person name="Grigoriev I.V."/>
            <person name="Vagvolgyi C."/>
            <person name="Papp T."/>
            <person name="Martin F.M."/>
            <person name="Miettinen O."/>
            <person name="Hibbett D.S."/>
            <person name="Nagy L.G."/>
        </authorList>
    </citation>
    <scope>NUCLEOTIDE SEQUENCE [LARGE SCALE GENOMIC DNA]</scope>
    <source>
        <strain evidence="3 4">FP101781</strain>
    </source>
</reference>
<feature type="transmembrane region" description="Helical" evidence="2">
    <location>
        <begin position="196"/>
        <end position="222"/>
    </location>
</feature>
<dbReference type="AlphaFoldDB" id="A0A4Y7TNZ5"/>
<feature type="compositionally biased region" description="Basic residues" evidence="1">
    <location>
        <begin position="93"/>
        <end position="108"/>
    </location>
</feature>
<gene>
    <name evidence="3" type="ORF">FA13DRAFT_1207564</name>
</gene>
<organism evidence="3 4">
    <name type="scientific">Coprinellus micaceus</name>
    <name type="common">Glistening ink-cap mushroom</name>
    <name type="synonym">Coprinus micaceus</name>
    <dbReference type="NCBI Taxonomy" id="71717"/>
    <lineage>
        <taxon>Eukaryota</taxon>
        <taxon>Fungi</taxon>
        <taxon>Dikarya</taxon>
        <taxon>Basidiomycota</taxon>
        <taxon>Agaricomycotina</taxon>
        <taxon>Agaricomycetes</taxon>
        <taxon>Agaricomycetidae</taxon>
        <taxon>Agaricales</taxon>
        <taxon>Agaricineae</taxon>
        <taxon>Psathyrellaceae</taxon>
        <taxon>Coprinellus</taxon>
    </lineage>
</organism>
<keyword evidence="2" id="KW-1133">Transmembrane helix</keyword>
<evidence type="ECO:0000256" key="2">
    <source>
        <dbReference type="SAM" id="Phobius"/>
    </source>
</evidence>
<keyword evidence="4" id="KW-1185">Reference proteome</keyword>